<keyword evidence="1" id="KW-0418">Kinase</keyword>
<protein>
    <submittedName>
        <fullName evidence="1">Adenosylcobinamide kinase</fullName>
    </submittedName>
</protein>
<dbReference type="Proteomes" id="UP000272238">
    <property type="component" value="Unassembled WGS sequence"/>
</dbReference>
<dbReference type="GO" id="GO:0009236">
    <property type="term" value="P:cobalamin biosynthetic process"/>
    <property type="evidence" value="ECO:0007669"/>
    <property type="project" value="UniProtKB-UniPathway"/>
</dbReference>
<organism evidence="1 2">
    <name type="scientific">Ureibacillus endophyticus</name>
    <dbReference type="NCBI Taxonomy" id="1978490"/>
    <lineage>
        <taxon>Bacteria</taxon>
        <taxon>Bacillati</taxon>
        <taxon>Bacillota</taxon>
        <taxon>Bacilli</taxon>
        <taxon>Bacillales</taxon>
        <taxon>Caryophanaceae</taxon>
        <taxon>Ureibacillus</taxon>
    </lineage>
</organism>
<name>A0A494Z912_9BACL</name>
<evidence type="ECO:0000313" key="2">
    <source>
        <dbReference type="Proteomes" id="UP000272238"/>
    </source>
</evidence>
<dbReference type="GO" id="GO:0043752">
    <property type="term" value="F:adenosylcobinamide kinase activity"/>
    <property type="evidence" value="ECO:0007669"/>
    <property type="project" value="InterPro"/>
</dbReference>
<reference evidence="1 2" key="1">
    <citation type="journal article" date="2016" name="Antonie Van Leeuwenhoek">
        <title>Lysinibacillus endophyticus sp. nov., an indole-3-acetic acid producing endophytic bacterium isolated from corn root (Zea mays cv. Xinken-5).</title>
        <authorList>
            <person name="Yu J."/>
            <person name="Guan X."/>
            <person name="Liu C."/>
            <person name="Xiang W."/>
            <person name="Yu Z."/>
            <person name="Liu X."/>
            <person name="Wang G."/>
        </authorList>
    </citation>
    <scope>NUCLEOTIDE SEQUENCE [LARGE SCALE GENOMIC DNA]</scope>
    <source>
        <strain evidence="1 2">DSM 100506</strain>
    </source>
</reference>
<sequence length="140" mass="16210">MRVIIGGAYNGKKAYVKNSLLHIDQKFIHFFDGEIPSTQFTKEAYVVISNFEKIILGMTDFDEDEIANQLLEAIKKLDKQTNVICICNDLGRGVVPIEKEQRKLRDTCGRLYQRLFEESNSIVRIWYGIPQIIKECHVNE</sequence>
<accession>A0A494Z912</accession>
<dbReference type="GO" id="GO:0000166">
    <property type="term" value="F:nucleotide binding"/>
    <property type="evidence" value="ECO:0007669"/>
    <property type="project" value="InterPro"/>
</dbReference>
<dbReference type="OrthoDB" id="1766664at2"/>
<dbReference type="UniPathway" id="UPA00148">
    <property type="reaction ID" value="UER00236"/>
</dbReference>
<dbReference type="Pfam" id="PF02283">
    <property type="entry name" value="CobU"/>
    <property type="match status" value="1"/>
</dbReference>
<dbReference type="Gene3D" id="3.40.50.300">
    <property type="entry name" value="P-loop containing nucleotide triphosphate hydrolases"/>
    <property type="match status" value="1"/>
</dbReference>
<dbReference type="InterPro" id="IPR027417">
    <property type="entry name" value="P-loop_NTPase"/>
</dbReference>
<proteinExistence type="predicted"/>
<dbReference type="AlphaFoldDB" id="A0A494Z912"/>
<evidence type="ECO:0000313" key="1">
    <source>
        <dbReference type="EMBL" id="RKQ19124.1"/>
    </source>
</evidence>
<dbReference type="SUPFAM" id="SSF52540">
    <property type="entry name" value="P-loop containing nucleoside triphosphate hydrolases"/>
    <property type="match status" value="1"/>
</dbReference>
<dbReference type="EMBL" id="RBZN01000005">
    <property type="protein sequence ID" value="RKQ19124.1"/>
    <property type="molecule type" value="Genomic_DNA"/>
</dbReference>
<dbReference type="RefSeq" id="WP_121213288.1">
    <property type="nucleotide sequence ID" value="NZ_RBZN01000005.1"/>
</dbReference>
<keyword evidence="1" id="KW-0808">Transferase</keyword>
<comment type="caution">
    <text evidence="1">The sequence shown here is derived from an EMBL/GenBank/DDBJ whole genome shotgun (WGS) entry which is preliminary data.</text>
</comment>
<dbReference type="InterPro" id="IPR003203">
    <property type="entry name" value="CobU/CobP"/>
</dbReference>
<gene>
    <name evidence="1" type="ORF">D8M03_03475</name>
</gene>
<keyword evidence="2" id="KW-1185">Reference proteome</keyword>